<dbReference type="InterPro" id="IPR040502">
    <property type="entry name" value="GH101_dom-6"/>
</dbReference>
<feature type="region of interest" description="Disordered" evidence="1">
    <location>
        <begin position="1218"/>
        <end position="1237"/>
    </location>
</feature>
<dbReference type="InterPro" id="IPR038637">
    <property type="entry name" value="NPCBM_sf"/>
</dbReference>
<dbReference type="GO" id="GO:0033926">
    <property type="term" value="F:endo-alpha-N-acetylgalactosaminidase activity"/>
    <property type="evidence" value="ECO:0007669"/>
    <property type="project" value="InterPro"/>
</dbReference>
<gene>
    <name evidence="3" type="ORF">GJV82_02575</name>
</gene>
<proteinExistence type="predicted"/>
<evidence type="ECO:0000313" key="3">
    <source>
        <dbReference type="EMBL" id="MTG87843.1"/>
    </source>
</evidence>
<dbReference type="InterPro" id="IPR049314">
    <property type="entry name" value="GH101_dom-5"/>
</dbReference>
<sequence length="1446" mass="151008">MARSSRPPAGVPGGPPARRRLTARGLVALATVPILGLPLVAVPAHAGPGATTTAVAGPASSLAAAALAAENAADGAITLASDELEVQVADDFPRVLTYTDRATGANLAGSTRPVTQVLLNGTARAVTGEVVAQSDGATAYRLTFPDLEGVTIDASLTVEGRTVTFEVTGIEDTAAFRVASLEIPGHDLLSVASADDGANVATAVISPDRGSVGDTFTPVTAQTPTNANPVGSAYAIVSTSGLAASIVTNSVYDEASGKAANEGNRLQRQAFAADGGVRVGVWSGAWTYRAQGSPTTEELPRATVVVTPDANDDGTVDWQDGAIAYRTVAPKALGADQVPDRVVSHIPFNFASQATHPFLRTLDDVKRISLATDGLGQMALLKGYGSEGHDSAHPDYGGNYNERAGGLDDLRELLVEGGEWNADFGVHINATESYAEANAFSDELVDAGAKGWNWLGQSYYIDQRRDINSGDLASRIGQLADETGGDLDMLYVDVYYNYGWQARALANTARENGFSIASEWSDKFEADSLWSHWSADENYGGATNKGLNSQIVRFVRNAEKDTWNPHPLLGNARIVEFEGWTGQVDWNAFYRNVWQTNVPTKFLQHHEIVRWDDDEIAFTDGVTARGTTAANREILVGDAVVARGGTYLLPWSATDAPGVEGEAADGQKLYHYNPSGGATTWTLPADLAGATSLTQYRLTDTGRVEVGSVPVTGGQVTVQADANQPYVLYPVGVPQAADVDADWGQGTGIVDPGFNAGDLDAYDTTGDVSVERLSNGQHVAALGAGEASLSQELGELEPGTYAASAWVEVAPGASRPTTLRVSGDGVEEASVVVERSTAKNLVAADDKHSRYFQRVQVEVDVTRTTRPVLSVEAGAGTAVVRVDDLRVVATERAEVPDGLAEDGSTVVAFEDFESVPQGWGPFVKGDAGGVTDPRTHVAKRNAPYTQAGWNGKRVDDVIGGDWSLKAHEENQGLVYRTVPHTVRFEAGHRYRVSFDHQNGRGGLYTWVTGYDSVASGSPVSVETRATPLGEQRTTARFSEEVVASACGDTWVGLRKASGGGDQADMILDDFLVEDLGPAEAVPACASLTVSGGTSALEPDTANTVTTRLQVHEPAAVSDVVVSLDVPDGWEVEATGATTAATLPAGGVLTTTWTVTPRGDLTAQAYRLDASASYATTVDPVGERTTTASRDVYVVVPPSAGEHWVSDLPFVSSTNGWGPVERDLSNGEQGEGDGTPLSLRGTVYPKGVGAHANGTVRLFLGERCEAFTATVGVDDVQSRGSVVFEVLGDGTSVVKTPVLRGGGATQDLALDVTGVRYLDLVVTDGGDGNGNDHADWAAAKVTCAGGVEPEPELPVQVTAEPRCLAGTAYVAVRATNAADVAVSARLVTAFGEKAFDAVEPGKAAYQSFATRAASVDGGTVTVEVAGTVDGVEVSGSAEASYDALSCA</sequence>
<accession>A0A6N7ZEH9</accession>
<evidence type="ECO:0000259" key="2">
    <source>
        <dbReference type="SMART" id="SM00776"/>
    </source>
</evidence>
<dbReference type="Gene3D" id="3.20.20.80">
    <property type="entry name" value="Glycosidases"/>
    <property type="match status" value="1"/>
</dbReference>
<dbReference type="Pfam" id="PF10633">
    <property type="entry name" value="NPCBM_assoc"/>
    <property type="match status" value="1"/>
</dbReference>
<evidence type="ECO:0000313" key="4">
    <source>
        <dbReference type="Proteomes" id="UP000440668"/>
    </source>
</evidence>
<dbReference type="Pfam" id="PF17451">
    <property type="entry name" value="Glyco_hyd_101C"/>
    <property type="match status" value="1"/>
</dbReference>
<dbReference type="InterPro" id="IPR040633">
    <property type="entry name" value="Gal_mutarotas_3"/>
</dbReference>
<dbReference type="Proteomes" id="UP000440668">
    <property type="component" value="Unassembled WGS sequence"/>
</dbReference>
<dbReference type="InterPro" id="IPR035364">
    <property type="entry name" value="Beta_sandwich_GH101"/>
</dbReference>
<dbReference type="CDD" id="cd14244">
    <property type="entry name" value="GH_101_like"/>
    <property type="match status" value="1"/>
</dbReference>
<dbReference type="EMBL" id="WMKA01000004">
    <property type="protein sequence ID" value="MTG87843.1"/>
    <property type="molecule type" value="Genomic_DNA"/>
</dbReference>
<dbReference type="GO" id="GO:0030246">
    <property type="term" value="F:carbohydrate binding"/>
    <property type="evidence" value="ECO:0007669"/>
    <property type="project" value="InterPro"/>
</dbReference>
<name>A0A6N7ZEH9_9MICO</name>
<dbReference type="InterPro" id="IPR008979">
    <property type="entry name" value="Galactose-bd-like_sf"/>
</dbReference>
<dbReference type="Pfam" id="PF08305">
    <property type="entry name" value="NPCBM"/>
    <property type="match status" value="1"/>
</dbReference>
<dbReference type="Pfam" id="PF12905">
    <property type="entry name" value="Glyco_hydro_101"/>
    <property type="match status" value="1"/>
</dbReference>
<dbReference type="Pfam" id="PF21466">
    <property type="entry name" value="GH101_dom-5"/>
    <property type="match status" value="1"/>
</dbReference>
<dbReference type="Gene3D" id="2.60.120.1060">
    <property type="entry name" value="NPCBM/NEW2 domain"/>
    <property type="match status" value="1"/>
</dbReference>
<dbReference type="Pfam" id="PF17974">
    <property type="entry name" value="GalBD_like"/>
    <property type="match status" value="1"/>
</dbReference>
<organism evidence="3 4">
    <name type="scientific">Cellulosimicrobium composti</name>
    <dbReference type="NCBI Taxonomy" id="2672572"/>
    <lineage>
        <taxon>Bacteria</taxon>
        <taxon>Bacillati</taxon>
        <taxon>Actinomycetota</taxon>
        <taxon>Actinomycetes</taxon>
        <taxon>Micrococcales</taxon>
        <taxon>Promicromonosporaceae</taxon>
        <taxon>Cellulosimicrobium</taxon>
    </lineage>
</organism>
<dbReference type="RefSeq" id="WP_155098144.1">
    <property type="nucleotide sequence ID" value="NZ_WMKA01000004.1"/>
</dbReference>
<dbReference type="InterPro" id="IPR014718">
    <property type="entry name" value="GH-type_carb-bd"/>
</dbReference>
<dbReference type="Gene3D" id="2.70.98.10">
    <property type="match status" value="1"/>
</dbReference>
<protein>
    <recommendedName>
        <fullName evidence="2">Glycosyl hydrolase family 98 putative carbohydrate-binding module domain-containing protein</fullName>
    </recommendedName>
</protein>
<feature type="domain" description="Glycosyl hydrolase family 98 putative carbohydrate-binding module" evidence="2">
    <location>
        <begin position="1198"/>
        <end position="1342"/>
    </location>
</feature>
<dbReference type="Gene3D" id="2.60.120.260">
    <property type="entry name" value="Galactose-binding domain-like"/>
    <property type="match status" value="2"/>
</dbReference>
<dbReference type="InterPro" id="IPR018905">
    <property type="entry name" value="A-galactase_NEW3"/>
</dbReference>
<dbReference type="SMART" id="SM00776">
    <property type="entry name" value="NPCBM"/>
    <property type="match status" value="1"/>
</dbReference>
<dbReference type="SUPFAM" id="SSF49785">
    <property type="entry name" value="Galactose-binding domain-like"/>
    <property type="match status" value="1"/>
</dbReference>
<dbReference type="InterPro" id="IPR013222">
    <property type="entry name" value="Glyco_hyd_98_carb-bd"/>
</dbReference>
<evidence type="ECO:0000256" key="1">
    <source>
        <dbReference type="SAM" id="MobiDB-lite"/>
    </source>
</evidence>
<dbReference type="InterPro" id="IPR025706">
    <property type="entry name" value="Endoa_GalNAc"/>
</dbReference>
<dbReference type="Pfam" id="PF18080">
    <property type="entry name" value="Gal_mutarotas_3"/>
    <property type="match status" value="1"/>
</dbReference>
<reference evidence="3 4" key="1">
    <citation type="submission" date="2019-11" db="EMBL/GenBank/DDBJ databases">
        <title>Cellulosimicrobium composti sp. nov. isolated from a compost.</title>
        <authorList>
            <person name="Yang Y."/>
        </authorList>
    </citation>
    <scope>NUCLEOTIDE SEQUENCE [LARGE SCALE GENOMIC DNA]</scope>
    <source>
        <strain evidence="3 4">BIT-GX5</strain>
    </source>
</reference>
<comment type="caution">
    <text evidence="3">The sequence shown here is derived from an EMBL/GenBank/DDBJ whole genome shotgun (WGS) entry which is preliminary data.</text>
</comment>